<evidence type="ECO:0000313" key="3">
    <source>
        <dbReference type="Proteomes" id="UP000244892"/>
    </source>
</evidence>
<dbReference type="OrthoDB" id="652634at2"/>
<dbReference type="SUPFAM" id="SSF53474">
    <property type="entry name" value="alpha/beta-Hydrolases"/>
    <property type="match status" value="1"/>
</dbReference>
<sequence>MPALAAMQLTRLRDVHVQHLGPLDGRAVLVVVGRQNQLRRSEPIDLIAARLHGPDLTVCWYERPGILHARLRDQALTVAERAWLDDLTARQPLAGWVARKALRLALKLRYPKRHGWVFRRHALDTLPTPAELANFVRHLPARRVFLLGHSAGGRVATLAQAGPAVQGLVCLGYPFKHPEMPEEPHRTAHLASLTKPCLILQGERDDYGNATDATRYPLSPAIVIESVDTDHEWAPMTAEQISLMAQRVQRFLGLD</sequence>
<dbReference type="Pfam" id="PF20408">
    <property type="entry name" value="Abhydrolase_11"/>
    <property type="match status" value="1"/>
</dbReference>
<dbReference type="InterPro" id="IPR029058">
    <property type="entry name" value="AB_hydrolase_fold"/>
</dbReference>
<dbReference type="InterPro" id="IPR026555">
    <property type="entry name" value="NSL3/Tex30"/>
</dbReference>
<dbReference type="AlphaFoldDB" id="A0A2U8FNM9"/>
<name>A0A2U8FNM9_9BURK</name>
<reference evidence="2 3" key="1">
    <citation type="submission" date="2018-05" db="EMBL/GenBank/DDBJ databases">
        <title>complete genome sequence of Aquabacterium olei NBRC 110486.</title>
        <authorList>
            <person name="Tang B."/>
            <person name="Chang J."/>
            <person name="Zhang L."/>
            <person name="Yang H."/>
        </authorList>
    </citation>
    <scope>NUCLEOTIDE SEQUENCE [LARGE SCALE GENOMIC DNA]</scope>
    <source>
        <strain evidence="2 3">NBRC 110486</strain>
    </source>
</reference>
<evidence type="ECO:0000259" key="1">
    <source>
        <dbReference type="Pfam" id="PF20408"/>
    </source>
</evidence>
<dbReference type="KEGG" id="aon:DEH84_03470"/>
<protein>
    <recommendedName>
        <fullName evidence="1">KANL3/Tex30 alpha/beta hydrolase-like domain-containing protein</fullName>
    </recommendedName>
</protein>
<dbReference type="Proteomes" id="UP000244892">
    <property type="component" value="Chromosome"/>
</dbReference>
<gene>
    <name evidence="2" type="ORF">DEH84_03470</name>
</gene>
<keyword evidence="3" id="KW-1185">Reference proteome</keyword>
<accession>A0A2U8FNM9</accession>
<organism evidence="2 3">
    <name type="scientific">Aquabacterium olei</name>
    <dbReference type="NCBI Taxonomy" id="1296669"/>
    <lineage>
        <taxon>Bacteria</taxon>
        <taxon>Pseudomonadati</taxon>
        <taxon>Pseudomonadota</taxon>
        <taxon>Betaproteobacteria</taxon>
        <taxon>Burkholderiales</taxon>
        <taxon>Aquabacterium</taxon>
    </lineage>
</organism>
<dbReference type="PANTHER" id="PTHR13136">
    <property type="entry name" value="TESTIS DEVELOPMENT PROTEIN PRTD"/>
    <property type="match status" value="1"/>
</dbReference>
<dbReference type="InterPro" id="IPR046879">
    <property type="entry name" value="KANL3/Tex30_Abhydrolase"/>
</dbReference>
<proteinExistence type="predicted"/>
<evidence type="ECO:0000313" key="2">
    <source>
        <dbReference type="EMBL" id="AWI52580.1"/>
    </source>
</evidence>
<dbReference type="PANTHER" id="PTHR13136:SF11">
    <property type="entry name" value="TESTIS-EXPRESSED PROTEIN 30"/>
    <property type="match status" value="1"/>
</dbReference>
<feature type="domain" description="KANL3/Tex30 alpha/beta hydrolase-like" evidence="1">
    <location>
        <begin position="133"/>
        <end position="242"/>
    </location>
</feature>
<dbReference type="Gene3D" id="3.40.50.1820">
    <property type="entry name" value="alpha/beta hydrolase"/>
    <property type="match status" value="1"/>
</dbReference>
<dbReference type="EMBL" id="CP029210">
    <property type="protein sequence ID" value="AWI52580.1"/>
    <property type="molecule type" value="Genomic_DNA"/>
</dbReference>
<dbReference type="RefSeq" id="WP_109034794.1">
    <property type="nucleotide sequence ID" value="NZ_CP029210.1"/>
</dbReference>